<dbReference type="GeneID" id="75141411"/>
<organism evidence="1 2">
    <name type="scientific">Yersinia alsatica</name>
    <dbReference type="NCBI Taxonomy" id="2890317"/>
    <lineage>
        <taxon>Bacteria</taxon>
        <taxon>Pseudomonadati</taxon>
        <taxon>Pseudomonadota</taxon>
        <taxon>Gammaproteobacteria</taxon>
        <taxon>Enterobacterales</taxon>
        <taxon>Yersiniaceae</taxon>
        <taxon>Yersinia</taxon>
    </lineage>
</organism>
<gene>
    <name evidence="1" type="ORF">N0H69_15390</name>
</gene>
<evidence type="ECO:0000313" key="2">
    <source>
        <dbReference type="Proteomes" id="UP001057860"/>
    </source>
</evidence>
<accession>A0ABY5UNH6</accession>
<sequence>MKAYCTKNNILVTEITLRKFKEIVFSILIDKCDDGRSKPTYYTSIAIFLQHLICSATASRNTKKRARFEGNKKWTYSVPFPYQLGNKHAAGVFKQSRELPFDRALEKLKQAGLIKIIPKDVKNHKCREFALSKRFLKQLFPGKRKDYLQREDRYTYLTNIYGKRQNPQTLEDLMIQAASGKMKVKHKTSVRDIPDKVFRERVKQVYSQLEPLCINLDALRDYCNQHPTSVNMGYYHNFISHLCDVGVEIISHKPLVVAYRQSYKTAKLGGRSFENGAGYQYLPRAMKEACLGKGYNYDIKGCQLEILRHELILKGISPKNLKRLETTYISKKLGISEDKVKNFRFSAIFSVGTVSLSLKSSTRKYLNKNLGLAEAERVLKRWKKLMKPLKEDLNQLVDHYLTTGTRNRYGLCVKNAVGQSFNCTYKKSGKGKKRQPQQMHRKLLSHMLQGLESQAVYDFVAKHHGICALEHDGFICLWKLDVNKDWTHKYLRIVLKNLEYTVL</sequence>
<keyword evidence="2" id="KW-1185">Reference proteome</keyword>
<protein>
    <submittedName>
        <fullName evidence="1">Uncharacterized protein</fullName>
    </submittedName>
</protein>
<reference evidence="1" key="1">
    <citation type="submission" date="2022-08" db="EMBL/GenBank/DDBJ databases">
        <authorList>
            <person name="Bogun A."/>
            <person name="Kislichkina A."/>
            <person name="Solomentsev V."/>
            <person name="Skryabin Y."/>
            <person name="Sizova A."/>
            <person name="Platonov M."/>
            <person name="Dentovskaya S."/>
        </authorList>
    </citation>
    <scope>NUCLEOTIDE SEQUENCE</scope>
    <source>
        <strain evidence="1">SCPM-O-B-7604</strain>
    </source>
</reference>
<dbReference type="Proteomes" id="UP001057860">
    <property type="component" value="Chromosome"/>
</dbReference>
<dbReference type="EMBL" id="CP104006">
    <property type="protein sequence ID" value="UWM44075.1"/>
    <property type="molecule type" value="Genomic_DNA"/>
</dbReference>
<proteinExistence type="predicted"/>
<evidence type="ECO:0000313" key="1">
    <source>
        <dbReference type="EMBL" id="UWM44075.1"/>
    </source>
</evidence>
<dbReference type="RefSeq" id="WP_050151716.1">
    <property type="nucleotide sequence ID" value="NZ_CP104006.1"/>
</dbReference>
<name>A0ABY5UNH6_9GAMM</name>